<name>A0A9D4EF88_DREPO</name>
<dbReference type="AlphaFoldDB" id="A0A9D4EF88"/>
<evidence type="ECO:0000256" key="1">
    <source>
        <dbReference type="SAM" id="MobiDB-lite"/>
    </source>
</evidence>
<protein>
    <submittedName>
        <fullName evidence="2">Uncharacterized protein</fullName>
    </submittedName>
</protein>
<feature type="compositionally biased region" description="Basic and acidic residues" evidence="1">
    <location>
        <begin position="77"/>
        <end position="86"/>
    </location>
</feature>
<accession>A0A9D4EF88</accession>
<gene>
    <name evidence="2" type="ORF">DPMN_180052</name>
</gene>
<reference evidence="2" key="2">
    <citation type="submission" date="2020-11" db="EMBL/GenBank/DDBJ databases">
        <authorList>
            <person name="McCartney M.A."/>
            <person name="Auch B."/>
            <person name="Kono T."/>
            <person name="Mallez S."/>
            <person name="Becker A."/>
            <person name="Gohl D.M."/>
            <person name="Silverstein K.A.T."/>
            <person name="Koren S."/>
            <person name="Bechman K.B."/>
            <person name="Herman A."/>
            <person name="Abrahante J.E."/>
            <person name="Garbe J."/>
        </authorList>
    </citation>
    <scope>NUCLEOTIDE SEQUENCE</scope>
    <source>
        <strain evidence="2">Duluth1</strain>
        <tissue evidence="2">Whole animal</tissue>
    </source>
</reference>
<dbReference type="Proteomes" id="UP000828390">
    <property type="component" value="Unassembled WGS sequence"/>
</dbReference>
<organism evidence="2 3">
    <name type="scientific">Dreissena polymorpha</name>
    <name type="common">Zebra mussel</name>
    <name type="synonym">Mytilus polymorpha</name>
    <dbReference type="NCBI Taxonomy" id="45954"/>
    <lineage>
        <taxon>Eukaryota</taxon>
        <taxon>Metazoa</taxon>
        <taxon>Spiralia</taxon>
        <taxon>Lophotrochozoa</taxon>
        <taxon>Mollusca</taxon>
        <taxon>Bivalvia</taxon>
        <taxon>Autobranchia</taxon>
        <taxon>Heteroconchia</taxon>
        <taxon>Euheterodonta</taxon>
        <taxon>Imparidentia</taxon>
        <taxon>Neoheterodontei</taxon>
        <taxon>Myida</taxon>
        <taxon>Dreissenoidea</taxon>
        <taxon>Dreissenidae</taxon>
        <taxon>Dreissena</taxon>
    </lineage>
</organism>
<proteinExistence type="predicted"/>
<keyword evidence="3" id="KW-1185">Reference proteome</keyword>
<evidence type="ECO:0000313" key="3">
    <source>
        <dbReference type="Proteomes" id="UP000828390"/>
    </source>
</evidence>
<comment type="caution">
    <text evidence="2">The sequence shown here is derived from an EMBL/GenBank/DDBJ whole genome shotgun (WGS) entry which is preliminary data.</text>
</comment>
<feature type="region of interest" description="Disordered" evidence="1">
    <location>
        <begin position="61"/>
        <end position="86"/>
    </location>
</feature>
<reference evidence="2" key="1">
    <citation type="journal article" date="2019" name="bioRxiv">
        <title>The Genome of the Zebra Mussel, Dreissena polymorpha: A Resource for Invasive Species Research.</title>
        <authorList>
            <person name="McCartney M.A."/>
            <person name="Auch B."/>
            <person name="Kono T."/>
            <person name="Mallez S."/>
            <person name="Zhang Y."/>
            <person name="Obille A."/>
            <person name="Becker A."/>
            <person name="Abrahante J.E."/>
            <person name="Garbe J."/>
            <person name="Badalamenti J.P."/>
            <person name="Herman A."/>
            <person name="Mangelson H."/>
            <person name="Liachko I."/>
            <person name="Sullivan S."/>
            <person name="Sone E.D."/>
            <person name="Koren S."/>
            <person name="Silverstein K.A.T."/>
            <person name="Beckman K.B."/>
            <person name="Gohl D.M."/>
        </authorList>
    </citation>
    <scope>NUCLEOTIDE SEQUENCE</scope>
    <source>
        <strain evidence="2">Duluth1</strain>
        <tissue evidence="2">Whole animal</tissue>
    </source>
</reference>
<evidence type="ECO:0000313" key="2">
    <source>
        <dbReference type="EMBL" id="KAH3778583.1"/>
    </source>
</evidence>
<dbReference type="EMBL" id="JAIWYP010000009">
    <property type="protein sequence ID" value="KAH3778583.1"/>
    <property type="molecule type" value="Genomic_DNA"/>
</dbReference>
<sequence length="86" mass="9891">MTRQAYPTANIEVIEALALDSFIDALDNTDIRLRLREISAKNIFEAEQIAVKMEAHRLADRQRNRPVLNVQTSQNSDHTRKEITQS</sequence>